<organism evidence="2 3">
    <name type="scientific">Eragrostis curvula</name>
    <name type="common">weeping love grass</name>
    <dbReference type="NCBI Taxonomy" id="38414"/>
    <lineage>
        <taxon>Eukaryota</taxon>
        <taxon>Viridiplantae</taxon>
        <taxon>Streptophyta</taxon>
        <taxon>Embryophyta</taxon>
        <taxon>Tracheophyta</taxon>
        <taxon>Spermatophyta</taxon>
        <taxon>Magnoliopsida</taxon>
        <taxon>Liliopsida</taxon>
        <taxon>Poales</taxon>
        <taxon>Poaceae</taxon>
        <taxon>PACMAD clade</taxon>
        <taxon>Chloridoideae</taxon>
        <taxon>Eragrostideae</taxon>
        <taxon>Eragrostidinae</taxon>
        <taxon>Eragrostis</taxon>
    </lineage>
</organism>
<accession>A0A5J9USC7</accession>
<dbReference type="SUPFAM" id="SSF81383">
    <property type="entry name" value="F-box domain"/>
    <property type="match status" value="1"/>
</dbReference>
<reference evidence="2 3" key="1">
    <citation type="journal article" date="2019" name="Sci. Rep.">
        <title>A high-quality genome of Eragrostis curvula grass provides insights into Poaceae evolution and supports new strategies to enhance forage quality.</title>
        <authorList>
            <person name="Carballo J."/>
            <person name="Santos B.A.C.M."/>
            <person name="Zappacosta D."/>
            <person name="Garbus I."/>
            <person name="Selva J.P."/>
            <person name="Gallo C.A."/>
            <person name="Diaz A."/>
            <person name="Albertini E."/>
            <person name="Caccamo M."/>
            <person name="Echenique V."/>
        </authorList>
    </citation>
    <scope>NUCLEOTIDE SEQUENCE [LARGE SCALE GENOMIC DNA]</scope>
    <source>
        <strain evidence="3">cv. Victoria</strain>
        <tissue evidence="2">Leaf</tissue>
    </source>
</reference>
<protein>
    <recommendedName>
        <fullName evidence="1">F-box domain-containing protein</fullName>
    </recommendedName>
</protein>
<dbReference type="Gene3D" id="1.20.1280.50">
    <property type="match status" value="1"/>
</dbReference>
<dbReference type="SUPFAM" id="SSF52058">
    <property type="entry name" value="L domain-like"/>
    <property type="match status" value="1"/>
</dbReference>
<evidence type="ECO:0000259" key="1">
    <source>
        <dbReference type="Pfam" id="PF00646"/>
    </source>
</evidence>
<dbReference type="Pfam" id="PF00646">
    <property type="entry name" value="F-box"/>
    <property type="match status" value="1"/>
</dbReference>
<dbReference type="InterPro" id="IPR001810">
    <property type="entry name" value="F-box_dom"/>
</dbReference>
<dbReference type="Gramene" id="TVU26435">
    <property type="protein sequence ID" value="TVU26435"/>
    <property type="gene ID" value="EJB05_28982"/>
</dbReference>
<evidence type="ECO:0000313" key="3">
    <source>
        <dbReference type="Proteomes" id="UP000324897"/>
    </source>
</evidence>
<proteinExistence type="predicted"/>
<dbReference type="OrthoDB" id="680974at2759"/>
<dbReference type="InterPro" id="IPR036047">
    <property type="entry name" value="F-box-like_dom_sf"/>
</dbReference>
<feature type="domain" description="F-box" evidence="1">
    <location>
        <begin position="45"/>
        <end position="79"/>
    </location>
</feature>
<evidence type="ECO:0000313" key="2">
    <source>
        <dbReference type="EMBL" id="TVU26435.1"/>
    </source>
</evidence>
<feature type="non-terminal residue" evidence="2">
    <location>
        <position position="1"/>
    </location>
</feature>
<dbReference type="InterPro" id="IPR053781">
    <property type="entry name" value="F-box_AtFBL13-like"/>
</dbReference>
<dbReference type="PANTHER" id="PTHR34223:SF107">
    <property type="entry name" value="F-BOX DOMAIN-CONTAINING PROTEIN"/>
    <property type="match status" value="1"/>
</dbReference>
<gene>
    <name evidence="2" type="ORF">EJB05_28982</name>
</gene>
<dbReference type="PANTHER" id="PTHR34223">
    <property type="entry name" value="OS11G0201299 PROTEIN"/>
    <property type="match status" value="1"/>
</dbReference>
<comment type="caution">
    <text evidence="2">The sequence shown here is derived from an EMBL/GenBank/DDBJ whole genome shotgun (WGS) entry which is preliminary data.</text>
</comment>
<dbReference type="SUPFAM" id="SSF52047">
    <property type="entry name" value="RNI-like"/>
    <property type="match status" value="1"/>
</dbReference>
<keyword evidence="3" id="KW-1185">Reference proteome</keyword>
<dbReference type="InterPro" id="IPR053197">
    <property type="entry name" value="F-box_SCFL_complex_component"/>
</dbReference>
<name>A0A5J9USC7_9POAL</name>
<dbReference type="Proteomes" id="UP000324897">
    <property type="component" value="Chromosome 2"/>
</dbReference>
<dbReference type="EMBL" id="RWGY01000013">
    <property type="protein sequence ID" value="TVU26435.1"/>
    <property type="molecule type" value="Genomic_DNA"/>
</dbReference>
<dbReference type="CDD" id="cd22160">
    <property type="entry name" value="F-box_AtFBL13-like"/>
    <property type="match status" value="1"/>
</dbReference>
<dbReference type="AlphaFoldDB" id="A0A5J9USC7"/>
<sequence>MGAAASTAAAVNRRVCAHRLFGEMPLGEGDTGAAPPAAGCEGIDVLPDGVLAHILGFLPAEEAVRTSVLARRWRHLWKSATSLHVVAADGHFLGSVDKLVEFMDRLLPLREGASLDTCNLHLGDFSSEVRWHYFQVSDAEEDVLCRIDAWFRQVATCRVRFLRLVVCCEKECGGCPLHGLFDLPLVSRHLKRLELRGVKLGSSLLDFSSCPVLEHLVFEWRDLSDAASTISFQSLKHLNMTSCMLKWDSRICIDAPNLASFRLDNFAQMTPMLESMPLLVDAFVNITRFCGDQCNQLWHEYCDCEFCVSSESIGDDNSSSVLLKGLSEAENLTLVSEPIMFIFRMDLRWCPTFSKLKNLLLNEYWCVPDDFHALACILEHSPLLEKLTLQLFSKGPAHKVQLKGSINPRLRCASISEHLKTVEVMCEVVDEWILKVLKFLRMFNLFHPSCFNISDLCHVRENKKISCINRSEMLPLTVWIFCCRLLLLSRGARKSDLSWMNCMVEVNCNTFDIV</sequence>